<dbReference type="EMBL" id="FXZK01000001">
    <property type="protein sequence ID" value="SMY05941.1"/>
    <property type="molecule type" value="Genomic_DNA"/>
</dbReference>
<dbReference type="OrthoDB" id="9806326at2"/>
<dbReference type="Proteomes" id="UP000201613">
    <property type="component" value="Unassembled WGS sequence"/>
</dbReference>
<dbReference type="InterPro" id="IPR047111">
    <property type="entry name" value="YbaP-like"/>
</dbReference>
<feature type="chain" id="PRO_5013348486" evidence="1">
    <location>
        <begin position="24"/>
        <end position="333"/>
    </location>
</feature>
<evidence type="ECO:0000313" key="3">
    <source>
        <dbReference type="Proteomes" id="UP000201613"/>
    </source>
</evidence>
<protein>
    <submittedName>
        <fullName evidence="2">TraB family protein</fullName>
    </submittedName>
</protein>
<proteinExistence type="predicted"/>
<organism evidence="2 3">
    <name type="scientific">Flavimaricola marinus</name>
    <dbReference type="NCBI Taxonomy" id="1819565"/>
    <lineage>
        <taxon>Bacteria</taxon>
        <taxon>Pseudomonadati</taxon>
        <taxon>Pseudomonadota</taxon>
        <taxon>Alphaproteobacteria</taxon>
        <taxon>Rhodobacterales</taxon>
        <taxon>Paracoccaceae</taxon>
        <taxon>Flavimaricola</taxon>
    </lineage>
</organism>
<evidence type="ECO:0000256" key="1">
    <source>
        <dbReference type="SAM" id="SignalP"/>
    </source>
</evidence>
<evidence type="ECO:0000313" key="2">
    <source>
        <dbReference type="EMBL" id="SMY05941.1"/>
    </source>
</evidence>
<sequence>MRRLFSACLTATALAIAAASAQAGCAGPSLLDRLTPAERASVETAAATTPFGEGILWRAQKGDRQIDLIGTMHLFDPRHDATMEAIAPTLAAADLILLEMTPTEERQMLTAMAEAPEVFFITDGPTLPDLLPEDDWIALRDAARARQMPGFLAAKSQPWFLMASLGIPPCAMGDLIEGRFGLDKLIINVATDLGTPMSALEAWTTLPELFDEIPADEQLEMLALSVLSPDLQQEAFVAMLESYFQGQIALIWEMSRMSASFVPNMTEQEAEESFAMTQELLLDRRNAAWLPVILEAADTHERVVVAVGAAHLPDTTGVLRMLEQEGWTISAQQ</sequence>
<accession>A0A238L8L7</accession>
<dbReference type="RefSeq" id="WP_093990176.1">
    <property type="nucleotide sequence ID" value="NZ_FXZK01000001.1"/>
</dbReference>
<dbReference type="PANTHER" id="PTHR40590">
    <property type="entry name" value="CYTOPLASMIC PROTEIN-RELATED"/>
    <property type="match status" value="1"/>
</dbReference>
<gene>
    <name evidence="2" type="ORF">LOM8899_00062</name>
</gene>
<dbReference type="PANTHER" id="PTHR40590:SF1">
    <property type="entry name" value="CYTOPLASMIC PROTEIN"/>
    <property type="match status" value="1"/>
</dbReference>
<dbReference type="InterPro" id="IPR002816">
    <property type="entry name" value="TraB/PrgY/GumN_fam"/>
</dbReference>
<keyword evidence="1" id="KW-0732">Signal</keyword>
<dbReference type="Pfam" id="PF01963">
    <property type="entry name" value="TraB_PrgY_gumN"/>
    <property type="match status" value="1"/>
</dbReference>
<name>A0A238L8L7_9RHOB</name>
<feature type="signal peptide" evidence="1">
    <location>
        <begin position="1"/>
        <end position="23"/>
    </location>
</feature>
<dbReference type="CDD" id="cd14789">
    <property type="entry name" value="Tiki"/>
    <property type="match status" value="1"/>
</dbReference>
<reference evidence="2 3" key="1">
    <citation type="submission" date="2017-05" db="EMBL/GenBank/DDBJ databases">
        <authorList>
            <person name="Song R."/>
            <person name="Chenine A.L."/>
            <person name="Ruprecht R.M."/>
        </authorList>
    </citation>
    <scope>NUCLEOTIDE SEQUENCE [LARGE SCALE GENOMIC DNA]</scope>
    <source>
        <strain evidence="2 3">CECT 8899</strain>
    </source>
</reference>
<dbReference type="AlphaFoldDB" id="A0A238L8L7"/>
<keyword evidence="3" id="KW-1185">Reference proteome</keyword>